<feature type="domain" description="IrrE N-terminal-like" evidence="1">
    <location>
        <begin position="64"/>
        <end position="157"/>
    </location>
</feature>
<evidence type="ECO:0000259" key="1">
    <source>
        <dbReference type="Pfam" id="PF06114"/>
    </source>
</evidence>
<evidence type="ECO:0000313" key="2">
    <source>
        <dbReference type="EMBL" id="PRO66451.1"/>
    </source>
</evidence>
<comment type="caution">
    <text evidence="2">The sequence shown here is derived from an EMBL/GenBank/DDBJ whole genome shotgun (WGS) entry which is preliminary data.</text>
</comment>
<protein>
    <recommendedName>
        <fullName evidence="1">IrrE N-terminal-like domain-containing protein</fullName>
    </recommendedName>
</protein>
<organism evidence="2 3">
    <name type="scientific">Alkalicoccus urumqiensis</name>
    <name type="common">Bacillus urumqiensis</name>
    <dbReference type="NCBI Taxonomy" id="1548213"/>
    <lineage>
        <taxon>Bacteria</taxon>
        <taxon>Bacillati</taxon>
        <taxon>Bacillota</taxon>
        <taxon>Bacilli</taxon>
        <taxon>Bacillales</taxon>
        <taxon>Bacillaceae</taxon>
        <taxon>Alkalicoccus</taxon>
    </lineage>
</organism>
<dbReference type="InterPro" id="IPR010359">
    <property type="entry name" value="IrrE_HExxH"/>
</dbReference>
<dbReference type="RefSeq" id="WP_105958090.1">
    <property type="nucleotide sequence ID" value="NZ_PVNS01000003.1"/>
</dbReference>
<reference evidence="2 3" key="1">
    <citation type="submission" date="2018-03" db="EMBL/GenBank/DDBJ databases">
        <title>Bacillus urumqiensis sp. nov., a moderately haloalkaliphilic bacterium isolated from a salt lake.</title>
        <authorList>
            <person name="Zhao B."/>
            <person name="Liao Z."/>
        </authorList>
    </citation>
    <scope>NUCLEOTIDE SEQUENCE [LARGE SCALE GENOMIC DNA]</scope>
    <source>
        <strain evidence="2 3">BZ-SZ-XJ18</strain>
    </source>
</reference>
<accession>A0A2P6MJK5</accession>
<dbReference type="Pfam" id="PF06114">
    <property type="entry name" value="Peptidase_M78"/>
    <property type="match status" value="1"/>
</dbReference>
<dbReference type="PANTHER" id="PTHR43236">
    <property type="entry name" value="ANTITOXIN HIGA1"/>
    <property type="match status" value="1"/>
</dbReference>
<dbReference type="OrthoDB" id="42613at2"/>
<dbReference type="Proteomes" id="UP000243650">
    <property type="component" value="Unassembled WGS sequence"/>
</dbReference>
<sequence>MNPKEKAEQIAEAFAQDYLEETLGHDIFIGAFIEQLVTDEANVIYHWVEDPGYFGAALTSSENERFIVINTYHPLRMRYFTAAHELWHLTKGSLYAGDDPNFDHERAADRFAAAVMMPKALTKYLWRQFRKAYTPEMAVIHIADMAGVPYKAVARRLQELNEKPVHLKWTEEQWGKCREAVGLNRTPLDMPLRGQHFTAYEKAVNQMVKEQELNKLSAANKLSPYAPALAEQYQQEAAYKDRQNED</sequence>
<keyword evidence="3" id="KW-1185">Reference proteome</keyword>
<evidence type="ECO:0000313" key="3">
    <source>
        <dbReference type="Proteomes" id="UP000243650"/>
    </source>
</evidence>
<dbReference type="InterPro" id="IPR052345">
    <property type="entry name" value="Rad_response_metalloprotease"/>
</dbReference>
<proteinExistence type="predicted"/>
<dbReference type="Gene3D" id="1.10.10.2910">
    <property type="match status" value="1"/>
</dbReference>
<name>A0A2P6MJK5_ALKUR</name>
<dbReference type="PANTHER" id="PTHR43236:SF1">
    <property type="entry name" value="BLL7220 PROTEIN"/>
    <property type="match status" value="1"/>
</dbReference>
<dbReference type="AlphaFoldDB" id="A0A2P6MJK5"/>
<gene>
    <name evidence="2" type="ORF">C6I21_03680</name>
</gene>
<dbReference type="EMBL" id="PVNS01000003">
    <property type="protein sequence ID" value="PRO66451.1"/>
    <property type="molecule type" value="Genomic_DNA"/>
</dbReference>